<dbReference type="Proteomes" id="UP001156706">
    <property type="component" value="Unassembled WGS sequence"/>
</dbReference>
<feature type="transmembrane region" description="Helical" evidence="1">
    <location>
        <begin position="82"/>
        <end position="101"/>
    </location>
</feature>
<gene>
    <name evidence="2" type="ORF">GCM10007907_05460</name>
</gene>
<keyword evidence="1" id="KW-0472">Membrane</keyword>
<evidence type="ECO:0000256" key="1">
    <source>
        <dbReference type="SAM" id="Phobius"/>
    </source>
</evidence>
<evidence type="ECO:0000313" key="2">
    <source>
        <dbReference type="EMBL" id="GLR11756.1"/>
    </source>
</evidence>
<dbReference type="RefSeq" id="WP_284194898.1">
    <property type="nucleotide sequence ID" value="NZ_BSOG01000001.1"/>
</dbReference>
<comment type="caution">
    <text evidence="2">The sequence shown here is derived from an EMBL/GenBank/DDBJ whole genome shotgun (WGS) entry which is preliminary data.</text>
</comment>
<keyword evidence="3" id="KW-1185">Reference proteome</keyword>
<feature type="transmembrane region" description="Helical" evidence="1">
    <location>
        <begin position="122"/>
        <end position="142"/>
    </location>
</feature>
<accession>A0ABQ5YB24</accession>
<evidence type="ECO:0000313" key="3">
    <source>
        <dbReference type="Proteomes" id="UP001156706"/>
    </source>
</evidence>
<keyword evidence="1" id="KW-1133">Transmembrane helix</keyword>
<dbReference type="InterPro" id="IPR018706">
    <property type="entry name" value="DUF2214_membrane"/>
</dbReference>
<sequence length="147" mass="16177">MMSNALLASLHYLGAMVMMACLLAEHLLLKPELDAPLARKLARIDAIYGLTAITQIATGIARMYSEKGTALYLQNPVFHLKITVFVLLGLLSIYPTLRFIAWSRAARSAGLLIPTEYKRVIMLIRVQLLLLLALPIMASLMARGVGL</sequence>
<feature type="transmembrane region" description="Helical" evidence="1">
    <location>
        <begin position="6"/>
        <end position="29"/>
    </location>
</feature>
<keyword evidence="1" id="KW-0812">Transmembrane</keyword>
<organism evidence="2 3">
    <name type="scientific">Chitinimonas prasina</name>
    <dbReference type="NCBI Taxonomy" id="1434937"/>
    <lineage>
        <taxon>Bacteria</taxon>
        <taxon>Pseudomonadati</taxon>
        <taxon>Pseudomonadota</taxon>
        <taxon>Betaproteobacteria</taxon>
        <taxon>Neisseriales</taxon>
        <taxon>Chitinibacteraceae</taxon>
        <taxon>Chitinimonas</taxon>
    </lineage>
</organism>
<protein>
    <submittedName>
        <fullName evidence="2">Membrane protein</fullName>
    </submittedName>
</protein>
<dbReference type="EMBL" id="BSOG01000001">
    <property type="protein sequence ID" value="GLR11756.1"/>
    <property type="molecule type" value="Genomic_DNA"/>
</dbReference>
<name>A0ABQ5YB24_9NEIS</name>
<dbReference type="Pfam" id="PF09980">
    <property type="entry name" value="DUF2214"/>
    <property type="match status" value="1"/>
</dbReference>
<reference evidence="3" key="1">
    <citation type="journal article" date="2019" name="Int. J. Syst. Evol. Microbiol.">
        <title>The Global Catalogue of Microorganisms (GCM) 10K type strain sequencing project: providing services to taxonomists for standard genome sequencing and annotation.</title>
        <authorList>
            <consortium name="The Broad Institute Genomics Platform"/>
            <consortium name="The Broad Institute Genome Sequencing Center for Infectious Disease"/>
            <person name="Wu L."/>
            <person name="Ma J."/>
        </authorList>
    </citation>
    <scope>NUCLEOTIDE SEQUENCE [LARGE SCALE GENOMIC DNA]</scope>
    <source>
        <strain evidence="3">NBRC 110044</strain>
    </source>
</reference>
<proteinExistence type="predicted"/>